<gene>
    <name evidence="1" type="ORF">XVE_1378</name>
</gene>
<dbReference type="eggNOG" id="ENOG5032S16">
    <property type="taxonomic scope" value="Bacteria"/>
</dbReference>
<dbReference type="AlphaFoldDB" id="F0BBA8"/>
<reference evidence="1 2" key="1">
    <citation type="journal article" date="2011" name="BMC Genomics">
        <title>Comparative genomics reveals diversity among xanthomonads infecting tomato and pepper.</title>
        <authorList>
            <person name="Potnis N."/>
            <person name="Krasileva K."/>
            <person name="Chow V."/>
            <person name="Almeida N.F."/>
            <person name="Patil P.B."/>
            <person name="Ryan R.P."/>
            <person name="Sharlach M."/>
            <person name="Behlau F."/>
            <person name="Dow J.M."/>
            <person name="Momol M.T."/>
            <person name="White F.F."/>
            <person name="Preston J.F."/>
            <person name="Vinatzer B.A."/>
            <person name="Koebnik R."/>
            <person name="Setubal J.C."/>
            <person name="Norman D.J."/>
            <person name="Staskawicz B.J."/>
            <person name="Jones J.B."/>
        </authorList>
    </citation>
    <scope>NUCLEOTIDE SEQUENCE [LARGE SCALE GENOMIC DNA]</scope>
    <source>
        <strain evidence="1 2">ATCC 35937</strain>
    </source>
</reference>
<organism evidence="1 2">
    <name type="scientific">Xanthomonas vesicatoria ATCC 35937</name>
    <dbReference type="NCBI Taxonomy" id="925775"/>
    <lineage>
        <taxon>Bacteria</taxon>
        <taxon>Pseudomonadati</taxon>
        <taxon>Pseudomonadota</taxon>
        <taxon>Gammaproteobacteria</taxon>
        <taxon>Lysobacterales</taxon>
        <taxon>Lysobacteraceae</taxon>
        <taxon>Xanthomonas</taxon>
    </lineage>
</organism>
<comment type="caution">
    <text evidence="1">The sequence shown here is derived from an EMBL/GenBank/DDBJ whole genome shotgun (WGS) entry which is preliminary data.</text>
</comment>
<sequence length="308" mass="34729">MPNDLEEDHIMLFKDIGYRYRNGAVRYGDLAYVLCIDPDLEADGLPHTAFYAWDGGGWGMYEIGRWNAHSICVTQRPKDQAIALGEHGTVRVMGNDDDYDEQIACPGVSLSVMREIRNVGGFAYVCGMDRQVFKRESPGNWIALHGDMPTQPAKDMVFGFESIHGYSEVDVYTVGWHGEIWHFDGAAWTRFASPTAINLTRVCCAEDGWVYACGMQGMLLRGKHDRWEIICQAATDADLWDLEWFGGRLYVATRYALYWLHDDRLELVDVGDAAPITCYSISSADGLLWSIGENDIVAFDGSTWRHVE</sequence>
<proteinExistence type="predicted"/>
<evidence type="ECO:0000313" key="1">
    <source>
        <dbReference type="EMBL" id="EGD10287.1"/>
    </source>
</evidence>
<accession>F0BBA8</accession>
<name>F0BBA8_9XANT</name>
<protein>
    <submittedName>
        <fullName evidence="1">Uncharacterized protein</fullName>
    </submittedName>
</protein>
<dbReference type="Proteomes" id="UP000003299">
    <property type="component" value="Unassembled WGS sequence"/>
</dbReference>
<evidence type="ECO:0000313" key="2">
    <source>
        <dbReference type="Proteomes" id="UP000003299"/>
    </source>
</evidence>
<dbReference type="EMBL" id="AEQV01000035">
    <property type="protein sequence ID" value="EGD10287.1"/>
    <property type="molecule type" value="Genomic_DNA"/>
</dbReference>